<dbReference type="EMBL" id="DQAY01000159">
    <property type="protein sequence ID" value="HCO26417.1"/>
    <property type="molecule type" value="Genomic_DNA"/>
</dbReference>
<evidence type="ECO:0000259" key="2">
    <source>
        <dbReference type="Pfam" id="PF04773"/>
    </source>
</evidence>
<dbReference type="GO" id="GO:0016989">
    <property type="term" value="F:sigma factor antagonist activity"/>
    <property type="evidence" value="ECO:0007669"/>
    <property type="project" value="TreeGrafter"/>
</dbReference>
<dbReference type="AlphaFoldDB" id="A0A3D3REG3"/>
<protein>
    <recommendedName>
        <fullName evidence="2">FecR protein domain-containing protein</fullName>
    </recommendedName>
</protein>
<organism evidence="3 4">
    <name type="scientific">Gimesia maris</name>
    <dbReference type="NCBI Taxonomy" id="122"/>
    <lineage>
        <taxon>Bacteria</taxon>
        <taxon>Pseudomonadati</taxon>
        <taxon>Planctomycetota</taxon>
        <taxon>Planctomycetia</taxon>
        <taxon>Planctomycetales</taxon>
        <taxon>Planctomycetaceae</taxon>
        <taxon>Gimesia</taxon>
    </lineage>
</organism>
<feature type="domain" description="FecR protein" evidence="2">
    <location>
        <begin position="174"/>
        <end position="253"/>
    </location>
</feature>
<comment type="caution">
    <text evidence="3">The sequence shown here is derived from an EMBL/GenBank/DDBJ whole genome shotgun (WGS) entry which is preliminary data.</text>
</comment>
<dbReference type="Pfam" id="PF04773">
    <property type="entry name" value="FecR"/>
    <property type="match status" value="1"/>
</dbReference>
<gene>
    <name evidence="3" type="ORF">DIT97_26635</name>
</gene>
<dbReference type="Gene3D" id="2.60.120.1440">
    <property type="match status" value="1"/>
</dbReference>
<evidence type="ECO:0000313" key="3">
    <source>
        <dbReference type="EMBL" id="HCO26417.1"/>
    </source>
</evidence>
<evidence type="ECO:0000256" key="1">
    <source>
        <dbReference type="SAM" id="Phobius"/>
    </source>
</evidence>
<feature type="transmembrane region" description="Helical" evidence="1">
    <location>
        <begin position="82"/>
        <end position="106"/>
    </location>
</feature>
<name>A0A3D3REG3_9PLAN</name>
<dbReference type="PANTHER" id="PTHR30273">
    <property type="entry name" value="PERIPLASMIC SIGNAL SENSOR AND SIGMA FACTOR ACTIVATOR FECR-RELATED"/>
    <property type="match status" value="1"/>
</dbReference>
<keyword evidence="1" id="KW-0472">Membrane</keyword>
<dbReference type="InterPro" id="IPR012373">
    <property type="entry name" value="Ferrdict_sens_TM"/>
</dbReference>
<dbReference type="Proteomes" id="UP000263642">
    <property type="component" value="Unassembled WGS sequence"/>
</dbReference>
<sequence length="544" mass="59308">MSDNNQKNDEEFRRLLSRLAEGSLDKADAEVLESLLINQPERQALYLETMWLDASLIELGGVHNSAPELNVIRAQRKYSFPFSGWAITAIALSCLVVIVLLTFPVFEQRKQFAENESAEQALESTTGRKNHDELLSEAILIAGHRTVLRGSSSPISIGSRFRFAEHYMLQEGLIKILFASGAEVILSAPAQFQVVDNEKLAVNLGNCSVYAPAGAEGFEVTTPTSEVIDLGTRFSVEVAEDGASSVSVVDGEAEVTPLSKSQKRTLFKGDSAYVGTDLHILEGGEKPQVDAYVASIPDRLIAYETIQDKLGQAKELSSLTVQRGGVSRTYHRDDFILPGINHFRPQTNVFGVVPANSPPDEFNRFGSMNLLFASGFINPGGQKDYFEGDFISGKDGTPGMNIVFDQPVINSPGPDIVIFDAQSIAHSLEGDVFHLYPHSSHPNAHPATFMKYDIDGYSADAQFMTGCRLIHLSQAFAEDGTPLPKFGRSQLINRVPSRMFAIGIDLDDMNIPPGGSITGLFLQDAQDDKDCIDPVVIVGLPPVK</sequence>
<evidence type="ECO:0000313" key="4">
    <source>
        <dbReference type="Proteomes" id="UP000263642"/>
    </source>
</evidence>
<reference evidence="3 4" key="1">
    <citation type="journal article" date="2018" name="Nat. Biotechnol.">
        <title>A standardized bacterial taxonomy based on genome phylogeny substantially revises the tree of life.</title>
        <authorList>
            <person name="Parks D.H."/>
            <person name="Chuvochina M."/>
            <person name="Waite D.W."/>
            <person name="Rinke C."/>
            <person name="Skarshewski A."/>
            <person name="Chaumeil P.A."/>
            <person name="Hugenholtz P."/>
        </authorList>
    </citation>
    <scope>NUCLEOTIDE SEQUENCE [LARGE SCALE GENOMIC DNA]</scope>
    <source>
        <strain evidence="3">UBA9375</strain>
    </source>
</reference>
<keyword evidence="1" id="KW-1133">Transmembrane helix</keyword>
<proteinExistence type="predicted"/>
<dbReference type="PANTHER" id="PTHR30273:SF2">
    <property type="entry name" value="PROTEIN FECR"/>
    <property type="match status" value="1"/>
</dbReference>
<accession>A0A3D3REG3</accession>
<keyword evidence="1" id="KW-0812">Transmembrane</keyword>
<dbReference type="InterPro" id="IPR006860">
    <property type="entry name" value="FecR"/>
</dbReference>